<dbReference type="InterPro" id="IPR002826">
    <property type="entry name" value="MptE-like"/>
</dbReference>
<protein>
    <submittedName>
        <fullName evidence="2">Hypothetical conserved protein</fullName>
    </submittedName>
</protein>
<dbReference type="RefSeq" id="WP_011232599.1">
    <property type="nucleotide sequence ID" value="NC_006510.1"/>
</dbReference>
<sequence length="632" mass="74741">MLIENVDFLRNNFPELRNKLLRYQEMISAKELEIVQSKIGVPTLKINRNGMEQYVHSKYDPLREAIEIVNKYDNEVSSYDHVLFYGAGFGYHIEEFLRRYPNLNFSIYEPDPKIFYLWMCSREIINLSSYHLKNIFVEFDASSKEDFFNYFLGDLKEKVLLVCLPSYERLFSEDYECFVKELQERTKKFRSNFHTNVAYQRRWVINSLLNFTHVIVTPNILHDYPYALFENKPAIIAAAGPSLEEEKENLRYIKENKLAYIFAVGSAINALIEYGVKPDAVVSYDPSERNQAVFAKMIEKKIDDIPLIFGSSIGYETLQKYPGPKIHMITSQDTFASYCLRLENLEQPKVVFDAPSIAVLTIQLLGELGFEPIILVGQNLAYKDNKYYSSGIEYGFRPSEMTNKERENVNKLLVRDVYGNMIPSNTSWIMAREQIELYLKTFMKEKEVINSTKGGAHIEGTVFQTLEELITERLNKRVVQDILEQVTDNQYDVQYLQNKVNELMIERLECKEFINKCLKIINKLKNTSELKDDQLNDLFYRFDRTWKRLQKNHFYKVFIQPMNRMYLEVVKRHIDEIKYERYLSTKAQKVYRFFGNYLYYCFESYQLIEDLFIKVKDEIGEVVPNFNKLSRN</sequence>
<name>Q5KV72_GEOKA</name>
<dbReference type="PANTHER" id="PTHR41786:SF1">
    <property type="entry name" value="6-HYDROXYMETHYLPTERIN DIPHOSPHOKINASE MPTE-LIKE DOMAIN-CONTAINING PROTEIN"/>
    <property type="match status" value="1"/>
</dbReference>
<organism evidence="2 3">
    <name type="scientific">Geobacillus kaustophilus (strain HTA426)</name>
    <dbReference type="NCBI Taxonomy" id="235909"/>
    <lineage>
        <taxon>Bacteria</taxon>
        <taxon>Bacillati</taxon>
        <taxon>Bacillota</taxon>
        <taxon>Bacilli</taxon>
        <taxon>Bacillales</taxon>
        <taxon>Anoxybacillaceae</taxon>
        <taxon>Geobacillus</taxon>
        <taxon>Geobacillus thermoleovorans group</taxon>
    </lineage>
</organism>
<reference evidence="2 3" key="1">
    <citation type="journal article" date="2004" name="Nucleic Acids Res.">
        <title>Thermoadaptation trait revealed by the genome sequence of thermophilic Geobacillus kaustophilus.</title>
        <authorList>
            <person name="Takami H."/>
            <person name="Takaki Y."/>
            <person name="Chee G.J."/>
            <person name="Nishi S."/>
            <person name="Shimamura S."/>
            <person name="Suzuki H."/>
            <person name="Matsui S."/>
            <person name="Uchiyama I."/>
        </authorList>
    </citation>
    <scope>NUCLEOTIDE SEQUENCE [LARGE SCALE GENOMIC DNA]</scope>
    <source>
        <strain evidence="2 3">HTA426</strain>
    </source>
</reference>
<evidence type="ECO:0000313" key="2">
    <source>
        <dbReference type="EMBL" id="BAD77414.1"/>
    </source>
</evidence>
<dbReference type="EMBL" id="BA000043">
    <property type="protein sequence ID" value="BAD77414.1"/>
    <property type="molecule type" value="Genomic_DNA"/>
</dbReference>
<dbReference type="PANTHER" id="PTHR41786">
    <property type="entry name" value="MOTILITY ACCESSORY FACTOR MAF"/>
    <property type="match status" value="1"/>
</dbReference>
<feature type="domain" description="6-hydroxymethylpterin diphosphokinase MptE-like" evidence="1">
    <location>
        <begin position="226"/>
        <end position="384"/>
    </location>
</feature>
<keyword evidence="3" id="KW-1185">Reference proteome</keyword>
<dbReference type="eggNOG" id="COG2604">
    <property type="taxonomic scope" value="Bacteria"/>
</dbReference>
<accession>Q5KV72</accession>
<dbReference type="KEGG" id="gka:GK3129"/>
<evidence type="ECO:0000313" key="3">
    <source>
        <dbReference type="Proteomes" id="UP000001172"/>
    </source>
</evidence>
<dbReference type="HOGENOM" id="CLU_026503_0_0_9"/>
<dbReference type="PATRIC" id="fig|235909.7.peg.3339"/>
<evidence type="ECO:0000259" key="1">
    <source>
        <dbReference type="Pfam" id="PF01973"/>
    </source>
</evidence>
<dbReference type="STRING" id="235909.GK3129"/>
<dbReference type="Pfam" id="PF01973">
    <property type="entry name" value="MptE-like"/>
    <property type="match status" value="1"/>
</dbReference>
<dbReference type="AlphaFoldDB" id="Q5KV72"/>
<dbReference type="Proteomes" id="UP000001172">
    <property type="component" value="Chromosome"/>
</dbReference>
<gene>
    <name evidence="2" type="ordered locus">GK3129</name>
</gene>
<proteinExistence type="predicted"/>